<reference evidence="1 2" key="1">
    <citation type="submission" date="2019-07" db="EMBL/GenBank/DDBJ databases">
        <title>Complete genome sequence of Comamonas sp. NLF 7-7 isolated from livestock.</title>
        <authorList>
            <person name="Kim D.H."/>
            <person name="Kim J.G."/>
        </authorList>
    </citation>
    <scope>NUCLEOTIDE SEQUENCE [LARGE SCALE GENOMIC DNA]</scope>
    <source>
        <strain evidence="1 2">NLF 7-7</strain>
    </source>
</reference>
<sequence>MRDLFVSSQFRKDLQREYAGQHKALREELALVLGRLMFDVPLEMRHKDHGLTGNWAGSGGVGWAVMEKEGCLWM</sequence>
<dbReference type="KEGG" id="cof:FOZ74_05590"/>
<dbReference type="InterPro" id="IPR004386">
    <property type="entry name" value="Toxin_YafQ-like"/>
</dbReference>
<evidence type="ECO:0000313" key="2">
    <source>
        <dbReference type="Proteomes" id="UP000321199"/>
    </source>
</evidence>
<protein>
    <recommendedName>
        <fullName evidence="3">Type II toxin-antitoxin system YafQ family toxin</fullName>
    </recommendedName>
</protein>
<dbReference type="SUPFAM" id="SSF143011">
    <property type="entry name" value="RelE-like"/>
    <property type="match status" value="1"/>
</dbReference>
<dbReference type="Proteomes" id="UP000321199">
    <property type="component" value="Chromosome"/>
</dbReference>
<accession>A0A5B8RTV3</accession>
<dbReference type="OrthoDB" id="7030467at2"/>
<dbReference type="InterPro" id="IPR035093">
    <property type="entry name" value="RelE/ParE_toxin_dom_sf"/>
</dbReference>
<dbReference type="Gene3D" id="3.30.2310.20">
    <property type="entry name" value="RelE-like"/>
    <property type="match status" value="1"/>
</dbReference>
<proteinExistence type="predicted"/>
<gene>
    <name evidence="1" type="ORF">FOZ74_05590</name>
</gene>
<organism evidence="1 2">
    <name type="scientific">Comamonas flocculans</name>
    <dbReference type="NCBI Taxonomy" id="2597701"/>
    <lineage>
        <taxon>Bacteria</taxon>
        <taxon>Pseudomonadati</taxon>
        <taxon>Pseudomonadota</taxon>
        <taxon>Betaproteobacteria</taxon>
        <taxon>Burkholderiales</taxon>
        <taxon>Comamonadaceae</taxon>
        <taxon>Comamonas</taxon>
    </lineage>
</organism>
<evidence type="ECO:0008006" key="3">
    <source>
        <dbReference type="Google" id="ProtNLM"/>
    </source>
</evidence>
<dbReference type="RefSeq" id="WP_146912138.1">
    <property type="nucleotide sequence ID" value="NZ_CP042344.1"/>
</dbReference>
<evidence type="ECO:0000313" key="1">
    <source>
        <dbReference type="EMBL" id="QEA12543.1"/>
    </source>
</evidence>
<dbReference type="Pfam" id="PF15738">
    <property type="entry name" value="YafQ_toxin"/>
    <property type="match status" value="1"/>
</dbReference>
<dbReference type="EMBL" id="CP042344">
    <property type="protein sequence ID" value="QEA12543.1"/>
    <property type="molecule type" value="Genomic_DNA"/>
</dbReference>
<dbReference type="AlphaFoldDB" id="A0A5B8RTV3"/>
<name>A0A5B8RTV3_9BURK</name>
<keyword evidence="2" id="KW-1185">Reference proteome</keyword>